<feature type="transmembrane region" description="Helical" evidence="6">
    <location>
        <begin position="140"/>
        <end position="160"/>
    </location>
</feature>
<keyword evidence="3 6" id="KW-1133">Transmembrane helix</keyword>
<feature type="transmembrane region" description="Helical" evidence="6">
    <location>
        <begin position="204"/>
        <end position="222"/>
    </location>
</feature>
<protein>
    <recommendedName>
        <fullName evidence="7">EamA domain-containing protein</fullName>
    </recommendedName>
</protein>
<feature type="compositionally biased region" description="Basic and acidic residues" evidence="5">
    <location>
        <begin position="1"/>
        <end position="26"/>
    </location>
</feature>
<keyword evidence="2 6" id="KW-0812">Transmembrane</keyword>
<evidence type="ECO:0000256" key="1">
    <source>
        <dbReference type="ARBA" id="ARBA00004141"/>
    </source>
</evidence>
<dbReference type="InterPro" id="IPR000620">
    <property type="entry name" value="EamA_dom"/>
</dbReference>
<dbReference type="SUPFAM" id="SSF103481">
    <property type="entry name" value="Multidrug resistance efflux transporter EmrE"/>
    <property type="match status" value="2"/>
</dbReference>
<feature type="transmembrane region" description="Helical" evidence="6">
    <location>
        <begin position="101"/>
        <end position="120"/>
    </location>
</feature>
<feature type="domain" description="EamA" evidence="7">
    <location>
        <begin position="299"/>
        <end position="429"/>
    </location>
</feature>
<feature type="region of interest" description="Disordered" evidence="5">
    <location>
        <begin position="455"/>
        <end position="476"/>
    </location>
</feature>
<dbReference type="PANTHER" id="PTHR22911:SF6">
    <property type="entry name" value="SOLUTE CARRIER FAMILY 35 MEMBER G1"/>
    <property type="match status" value="1"/>
</dbReference>
<evidence type="ECO:0000313" key="8">
    <source>
        <dbReference type="EMBL" id="USP76629.1"/>
    </source>
</evidence>
<keyword evidence="4 6" id="KW-0472">Membrane</keyword>
<feature type="region of interest" description="Disordered" evidence="5">
    <location>
        <begin position="1"/>
        <end position="41"/>
    </location>
</feature>
<comment type="subcellular location">
    <subcellularLocation>
        <location evidence="1">Membrane</location>
        <topology evidence="1">Multi-pass membrane protein</topology>
    </subcellularLocation>
</comment>
<name>A0A9Q9DSD1_CURCL</name>
<dbReference type="VEuPathDB" id="FungiDB:yc1106_03903"/>
<gene>
    <name evidence="8" type="ORF">yc1106_03903</name>
</gene>
<dbReference type="AlphaFoldDB" id="A0A9Q9DSD1"/>
<evidence type="ECO:0000313" key="9">
    <source>
        <dbReference type="Proteomes" id="UP001056012"/>
    </source>
</evidence>
<dbReference type="EMBL" id="CP089276">
    <property type="protein sequence ID" value="USP76629.1"/>
    <property type="molecule type" value="Genomic_DNA"/>
</dbReference>
<dbReference type="InterPro" id="IPR037185">
    <property type="entry name" value="EmrE-like"/>
</dbReference>
<dbReference type="PANTHER" id="PTHR22911">
    <property type="entry name" value="ACYL-MALONYL CONDENSING ENZYME-RELATED"/>
    <property type="match status" value="1"/>
</dbReference>
<evidence type="ECO:0000259" key="7">
    <source>
        <dbReference type="Pfam" id="PF00892"/>
    </source>
</evidence>
<evidence type="ECO:0000256" key="4">
    <source>
        <dbReference type="ARBA" id="ARBA00023136"/>
    </source>
</evidence>
<evidence type="ECO:0000256" key="2">
    <source>
        <dbReference type="ARBA" id="ARBA00022692"/>
    </source>
</evidence>
<feature type="transmembrane region" description="Helical" evidence="6">
    <location>
        <begin position="181"/>
        <end position="198"/>
    </location>
</feature>
<feature type="domain" description="EamA" evidence="7">
    <location>
        <begin position="107"/>
        <end position="245"/>
    </location>
</feature>
<evidence type="ECO:0000256" key="5">
    <source>
        <dbReference type="SAM" id="MobiDB-lite"/>
    </source>
</evidence>
<dbReference type="GO" id="GO:0016020">
    <property type="term" value="C:membrane"/>
    <property type="evidence" value="ECO:0007669"/>
    <property type="project" value="UniProtKB-SubCell"/>
</dbReference>
<feature type="transmembrane region" description="Helical" evidence="6">
    <location>
        <begin position="234"/>
        <end position="254"/>
    </location>
</feature>
<dbReference type="Proteomes" id="UP001056012">
    <property type="component" value="Chromosome 3"/>
</dbReference>
<feature type="transmembrane region" description="Helical" evidence="6">
    <location>
        <begin position="413"/>
        <end position="431"/>
    </location>
</feature>
<accession>A0A9Q9DSD1</accession>
<feature type="transmembrane region" description="Helical" evidence="6">
    <location>
        <begin position="359"/>
        <end position="378"/>
    </location>
</feature>
<dbReference type="Pfam" id="PF00892">
    <property type="entry name" value="EamA"/>
    <property type="match status" value="2"/>
</dbReference>
<dbReference type="OrthoDB" id="306876at2759"/>
<reference evidence="8" key="1">
    <citation type="submission" date="2021-12" db="EMBL/GenBank/DDBJ databases">
        <title>Curvularia clavata genome.</title>
        <authorList>
            <person name="Cao Y."/>
        </authorList>
    </citation>
    <scope>NUCLEOTIDE SEQUENCE</scope>
    <source>
        <strain evidence="8">Yc1106</strain>
    </source>
</reference>
<sequence>MTEPSHPKLIADDDKPTEQLQEHRLGAESSLKPGDKAEDTLRVTRGAIRVPSPDPSLLSIDDPTNIRLGRNPEFVPLYHGRQPSRSPAPPRTLKGRIRASWAANKGLALVLISQLFGTLMNVTTRMLEMEGNNGKGYHPFQILFARMSITVLCSSLYMWYKKTEHFPLGMKEVRSLLIARGLTGFFGVFGMYYSLLYLPLADATVITFLAPSLACWACSYLINEPFTRMEQIAAYVSLFGVVLIARPVSLFAALSKDSVPSASGDPDLILANTTITSSDRLAADYDSVTPKQRAMAVGIAMLGVLGAAGAYTTIRWIGKRAHPLISVNYFATWCTIVSIIAMLTMPGVGFLLPNSLRDWSYLVFLGICGFVMQFLLAAGLQHEKSSRATNMLYMQMLFALTFDKLIWGTTPGALSIIGSSLILGSAIYVAMNKEDPTKAAPREIGSGEEEMGLISPAYNNEHRDDEDMDLQMRSLR</sequence>
<feature type="transmembrane region" description="Helical" evidence="6">
    <location>
        <begin position="294"/>
        <end position="317"/>
    </location>
</feature>
<organism evidence="8 9">
    <name type="scientific">Curvularia clavata</name>
    <dbReference type="NCBI Taxonomy" id="95742"/>
    <lineage>
        <taxon>Eukaryota</taxon>
        <taxon>Fungi</taxon>
        <taxon>Dikarya</taxon>
        <taxon>Ascomycota</taxon>
        <taxon>Pezizomycotina</taxon>
        <taxon>Dothideomycetes</taxon>
        <taxon>Pleosporomycetidae</taxon>
        <taxon>Pleosporales</taxon>
        <taxon>Pleosporineae</taxon>
        <taxon>Pleosporaceae</taxon>
        <taxon>Curvularia</taxon>
    </lineage>
</organism>
<feature type="transmembrane region" description="Helical" evidence="6">
    <location>
        <begin position="329"/>
        <end position="353"/>
    </location>
</feature>
<keyword evidence="9" id="KW-1185">Reference proteome</keyword>
<proteinExistence type="predicted"/>
<evidence type="ECO:0000256" key="6">
    <source>
        <dbReference type="SAM" id="Phobius"/>
    </source>
</evidence>
<evidence type="ECO:0000256" key="3">
    <source>
        <dbReference type="ARBA" id="ARBA00022989"/>
    </source>
</evidence>